<sequence length="221" mass="25278">MKKYLFLFVLTIAILMSGCQSTASTKPENTPIQTSNIENSLTSEMPVATPTEEPIETKREDADFRNAKWGENRDTVKKYETEITLIESDEKLAGETVVGGYDSYAAYLFDDDKLYEGFYTFPLKFSNAGQYIPVYNDLKEMLIKKYGEPYEDEIISLKDQKMIDMAGPADALEYGYVVYRAQWETETTDIMLGMMAERYEVGLLISYTDKNYEEDINDTGL</sequence>
<feature type="region of interest" description="Disordered" evidence="1">
    <location>
        <begin position="22"/>
        <end position="54"/>
    </location>
</feature>
<dbReference type="EMBL" id="JADCKF010000006">
    <property type="protein sequence ID" value="MBE5055954.1"/>
    <property type="molecule type" value="Genomic_DNA"/>
</dbReference>
<dbReference type="Proteomes" id="UP000806211">
    <property type="component" value="Unassembled WGS sequence"/>
</dbReference>
<evidence type="ECO:0000313" key="3">
    <source>
        <dbReference type="EMBL" id="MBE5055954.1"/>
    </source>
</evidence>
<reference evidence="3 4" key="1">
    <citation type="submission" date="2020-10" db="EMBL/GenBank/DDBJ databases">
        <title>ChiBAC.</title>
        <authorList>
            <person name="Zenner C."/>
            <person name="Hitch T.C.A."/>
            <person name="Clavel T."/>
        </authorList>
    </citation>
    <scope>NUCLEOTIDE SEQUENCE [LARGE SCALE GENOMIC DNA]</scope>
    <source>
        <strain evidence="3 4">DSM 107456</strain>
    </source>
</reference>
<feature type="chain" id="PRO_5046579804" description="Lipoprotein" evidence="2">
    <location>
        <begin position="23"/>
        <end position="221"/>
    </location>
</feature>
<keyword evidence="4" id="KW-1185">Reference proteome</keyword>
<evidence type="ECO:0008006" key="5">
    <source>
        <dbReference type="Google" id="ProtNLM"/>
    </source>
</evidence>
<proteinExistence type="predicted"/>
<dbReference type="PROSITE" id="PS51257">
    <property type="entry name" value="PROKAR_LIPOPROTEIN"/>
    <property type="match status" value="1"/>
</dbReference>
<evidence type="ECO:0000313" key="4">
    <source>
        <dbReference type="Proteomes" id="UP000806211"/>
    </source>
</evidence>
<protein>
    <recommendedName>
        <fullName evidence="5">Lipoprotein</fullName>
    </recommendedName>
</protein>
<gene>
    <name evidence="3" type="ORF">INF37_08080</name>
</gene>
<keyword evidence="2" id="KW-0732">Signal</keyword>
<accession>A0ABR9RB98</accession>
<name>A0ABR9RB98_9FIRM</name>
<organism evidence="3 4">
    <name type="scientific">Pseudoflavonifractor gallinarum</name>
    <dbReference type="NCBI Taxonomy" id="2779352"/>
    <lineage>
        <taxon>Bacteria</taxon>
        <taxon>Bacillati</taxon>
        <taxon>Bacillota</taxon>
        <taxon>Clostridia</taxon>
        <taxon>Eubacteriales</taxon>
        <taxon>Oscillospiraceae</taxon>
        <taxon>Pseudoflavonifractor</taxon>
    </lineage>
</organism>
<feature type="signal peptide" evidence="2">
    <location>
        <begin position="1"/>
        <end position="22"/>
    </location>
</feature>
<evidence type="ECO:0000256" key="2">
    <source>
        <dbReference type="SAM" id="SignalP"/>
    </source>
</evidence>
<feature type="compositionally biased region" description="Polar residues" evidence="1">
    <location>
        <begin position="22"/>
        <end position="43"/>
    </location>
</feature>
<dbReference type="RefSeq" id="WP_193537601.1">
    <property type="nucleotide sequence ID" value="NZ_JADCKF010000006.1"/>
</dbReference>
<comment type="caution">
    <text evidence="3">The sequence shown here is derived from an EMBL/GenBank/DDBJ whole genome shotgun (WGS) entry which is preliminary data.</text>
</comment>
<evidence type="ECO:0000256" key="1">
    <source>
        <dbReference type="SAM" id="MobiDB-lite"/>
    </source>
</evidence>